<evidence type="ECO:0000313" key="2">
    <source>
        <dbReference type="Proteomes" id="UP001565236"/>
    </source>
</evidence>
<keyword evidence="2" id="KW-1185">Reference proteome</keyword>
<gene>
    <name evidence="1" type="ORF">AALT52_07580</name>
</gene>
<protein>
    <submittedName>
        <fullName evidence="1">Uncharacterized protein</fullName>
    </submittedName>
</protein>
<dbReference type="RefSeq" id="WP_369942524.1">
    <property type="nucleotide sequence ID" value="NZ_JBCLUF010000027.1"/>
</dbReference>
<dbReference type="Proteomes" id="UP001565236">
    <property type="component" value="Unassembled WGS sequence"/>
</dbReference>
<accession>A0ABV4DQK1</accession>
<comment type="caution">
    <text evidence="1">The sequence shown here is derived from an EMBL/GenBank/DDBJ whole genome shotgun (WGS) entry which is preliminary data.</text>
</comment>
<dbReference type="EMBL" id="JBCLUF010000027">
    <property type="protein sequence ID" value="MEY8662745.1"/>
    <property type="molecule type" value="Genomic_DNA"/>
</dbReference>
<sequence length="51" mass="5878">MQEHYVIQTMWLLAFTKENFASFSLLLNVAMVSDSNLRIGSYAQTLIVLLR</sequence>
<evidence type="ECO:0000313" key="1">
    <source>
        <dbReference type="EMBL" id="MEY8662745.1"/>
    </source>
</evidence>
<proteinExistence type="predicted"/>
<name>A0ABV4DQK1_9LACO</name>
<reference evidence="1 2" key="1">
    <citation type="submission" date="2024-03" db="EMBL/GenBank/DDBJ databases">
        <title>Mouse gut bacterial collection (mGBC) of GemPharmatech.</title>
        <authorList>
            <person name="He Y."/>
            <person name="Dong L."/>
            <person name="Wu D."/>
            <person name="Gao X."/>
            <person name="Lin Z."/>
        </authorList>
    </citation>
    <scope>NUCLEOTIDE SEQUENCE [LARGE SCALE GENOMIC DNA]</scope>
    <source>
        <strain evidence="1 2">15-30</strain>
    </source>
</reference>
<organism evidence="1 2">
    <name type="scientific">Ligilactobacillus faecis</name>
    <dbReference type="NCBI Taxonomy" id="762833"/>
    <lineage>
        <taxon>Bacteria</taxon>
        <taxon>Bacillati</taxon>
        <taxon>Bacillota</taxon>
        <taxon>Bacilli</taxon>
        <taxon>Lactobacillales</taxon>
        <taxon>Lactobacillaceae</taxon>
        <taxon>Ligilactobacillus</taxon>
    </lineage>
</organism>